<organism evidence="1 2">
    <name type="scientific">Yersinia enterocolitica subsp. palearctica serotype O:3 (strain DSM 13030 / CIP 106945 / Y11)</name>
    <dbReference type="NCBI Taxonomy" id="930944"/>
    <lineage>
        <taxon>Bacteria</taxon>
        <taxon>Pseudomonadati</taxon>
        <taxon>Pseudomonadota</taxon>
        <taxon>Gammaproteobacteria</taxon>
        <taxon>Enterobacterales</taxon>
        <taxon>Yersiniaceae</taxon>
        <taxon>Yersinia</taxon>
    </lineage>
</organism>
<dbReference type="HOGENOM" id="CLU_3260070_0_0_6"/>
<dbReference type="PATRIC" id="fig|930944.6.peg.897"/>
<gene>
    <name evidence="1" type="ordered locus">Y11_09081</name>
</gene>
<evidence type="ECO:0000313" key="1">
    <source>
        <dbReference type="EMBL" id="CBY27273.1"/>
    </source>
</evidence>
<proteinExistence type="predicted"/>
<reference evidence="1 2" key="1">
    <citation type="journal article" date="2011" name="J. Bacteriol.">
        <title>Complete genome sequence of Yersinia enterocolitica subsp. palearctica serogroup O:3.</title>
        <authorList>
            <person name="Batzilla J."/>
            <person name="Hoper D."/>
            <person name="Antonenka U."/>
            <person name="Heesemann J."/>
            <person name="Rakin A."/>
        </authorList>
    </citation>
    <scope>NUCLEOTIDE SEQUENCE [LARGE SCALE GENOMIC DNA]</scope>
    <source>
        <strain evidence="2">DSM 13030 / CIP 106945 / Y11</strain>
    </source>
</reference>
<dbReference type="Proteomes" id="UP000008084">
    <property type="component" value="Chromosome"/>
</dbReference>
<sequence>MTDNSPKIFGGFYGVGRDHAMIGYAIWAKNYSVSTHQVHHHN</sequence>
<protein>
    <submittedName>
        <fullName evidence="1">Uncharacterized protein</fullName>
    </submittedName>
</protein>
<dbReference type="KEGG" id="yey:Y11_09081"/>
<evidence type="ECO:0000313" key="2">
    <source>
        <dbReference type="Proteomes" id="UP000008084"/>
    </source>
</evidence>
<accession>A0A0H3NQ95</accession>
<name>A0A0H3NQ95_YERE1</name>
<dbReference type="EMBL" id="FR729477">
    <property type="protein sequence ID" value="CBY27273.1"/>
    <property type="molecule type" value="Genomic_DNA"/>
</dbReference>
<dbReference type="AlphaFoldDB" id="A0A0H3NQ95"/>